<name>A0A6N4SMU6_CYTH3</name>
<feature type="transmembrane region" description="Helical" evidence="1">
    <location>
        <begin position="70"/>
        <end position="89"/>
    </location>
</feature>
<reference evidence="2 3" key="1">
    <citation type="journal article" date="2007" name="Appl. Environ. Microbiol.">
        <title>Genome sequence of the cellulolytic gliding bacterium Cytophaga hutchinsonii.</title>
        <authorList>
            <person name="Xie G."/>
            <person name="Bruce D.C."/>
            <person name="Challacombe J.F."/>
            <person name="Chertkov O."/>
            <person name="Detter J.C."/>
            <person name="Gilna P."/>
            <person name="Han C.S."/>
            <person name="Lucas S."/>
            <person name="Misra M."/>
            <person name="Myers G.L."/>
            <person name="Richardson P."/>
            <person name="Tapia R."/>
            <person name="Thayer N."/>
            <person name="Thompson L.S."/>
            <person name="Brettin T.S."/>
            <person name="Henrissat B."/>
            <person name="Wilson D.B."/>
            <person name="McBride M.J."/>
        </authorList>
    </citation>
    <scope>NUCLEOTIDE SEQUENCE [LARGE SCALE GENOMIC DNA]</scope>
    <source>
        <strain evidence="3">ATCC 33406 / DSM 1761 / CIP 103989 / NBRC 15051 / NCIMB 9469 / D465</strain>
    </source>
</reference>
<dbReference type="EMBL" id="CP000383">
    <property type="protein sequence ID" value="ABG57595.1"/>
    <property type="molecule type" value="Genomic_DNA"/>
</dbReference>
<evidence type="ECO:0000256" key="1">
    <source>
        <dbReference type="SAM" id="Phobius"/>
    </source>
</evidence>
<organism evidence="2 3">
    <name type="scientific">Cytophaga hutchinsonii (strain ATCC 33406 / DSM 1761 / CIP 103989 / NBRC 15051 / NCIMB 9469 / D465)</name>
    <dbReference type="NCBI Taxonomy" id="269798"/>
    <lineage>
        <taxon>Bacteria</taxon>
        <taxon>Pseudomonadati</taxon>
        <taxon>Bacteroidota</taxon>
        <taxon>Cytophagia</taxon>
        <taxon>Cytophagales</taxon>
        <taxon>Cytophagaceae</taxon>
        <taxon>Cytophaga</taxon>
    </lineage>
</organism>
<sequence length="177" mass="21017">MDIVEYLLFIPLLIYGIALSDLFGQWKHFMDSSSWYTPYLITLIMVTEIGVHNVFIFFKFSPQLSHITYFAYWLYLFPPLVFLLMVNCLTHVDDYSDTEAFFTSRIKPIFLLLAAFISMHFTPFVNFDHQIWLPRLMAIILCIIYAFWPKNSVFYSLVGVWLFSISTRYYAIYIQTS</sequence>
<proteinExistence type="predicted"/>
<feature type="transmembrane region" description="Helical" evidence="1">
    <location>
        <begin position="36"/>
        <end position="58"/>
    </location>
</feature>
<feature type="transmembrane region" description="Helical" evidence="1">
    <location>
        <begin position="109"/>
        <end position="125"/>
    </location>
</feature>
<dbReference type="AlphaFoldDB" id="A0A6N4SMU6"/>
<keyword evidence="1" id="KW-0812">Transmembrane</keyword>
<gene>
    <name evidence="2" type="ordered locus">CHU_0304</name>
</gene>
<accession>A0A6N4SMU6</accession>
<evidence type="ECO:0000313" key="3">
    <source>
        <dbReference type="Proteomes" id="UP000001822"/>
    </source>
</evidence>
<feature type="transmembrane region" description="Helical" evidence="1">
    <location>
        <begin position="6"/>
        <end position="24"/>
    </location>
</feature>
<evidence type="ECO:0000313" key="2">
    <source>
        <dbReference type="EMBL" id="ABG57595.1"/>
    </source>
</evidence>
<keyword evidence="3" id="KW-1185">Reference proteome</keyword>
<dbReference type="Proteomes" id="UP000001822">
    <property type="component" value="Chromosome"/>
</dbReference>
<feature type="transmembrane region" description="Helical" evidence="1">
    <location>
        <begin position="153"/>
        <end position="172"/>
    </location>
</feature>
<dbReference type="KEGG" id="chu:CHU_0304"/>
<keyword evidence="1" id="KW-1133">Transmembrane helix</keyword>
<protein>
    <submittedName>
        <fullName evidence="2">Uncharacterized protein</fullName>
    </submittedName>
</protein>
<dbReference type="RefSeq" id="WP_011583711.1">
    <property type="nucleotide sequence ID" value="NC_008255.1"/>
</dbReference>
<dbReference type="OrthoDB" id="1495313at2"/>
<keyword evidence="1" id="KW-0472">Membrane</keyword>
<feature type="transmembrane region" description="Helical" evidence="1">
    <location>
        <begin position="131"/>
        <end position="148"/>
    </location>
</feature>